<sequence>FGGGRVYEHATKAYVGQFHGKLHGKVVGVYTDSLQFVWQVAIRICGVAFLLVGLERHYELRKTVESKFGIAEEDENRETKQV</sequence>
<keyword evidence="3" id="KW-1185">Reference proteome</keyword>
<name>A0A9P4JST6_9PLEO</name>
<dbReference type="Proteomes" id="UP000799536">
    <property type="component" value="Unassembled WGS sequence"/>
</dbReference>
<evidence type="ECO:0000313" key="3">
    <source>
        <dbReference type="Proteomes" id="UP000799536"/>
    </source>
</evidence>
<feature type="transmembrane region" description="Helical" evidence="1">
    <location>
        <begin position="36"/>
        <end position="54"/>
    </location>
</feature>
<dbReference type="AlphaFoldDB" id="A0A9P4JST6"/>
<feature type="non-terminal residue" evidence="2">
    <location>
        <position position="1"/>
    </location>
</feature>
<proteinExistence type="predicted"/>
<comment type="caution">
    <text evidence="2">The sequence shown here is derived from an EMBL/GenBank/DDBJ whole genome shotgun (WGS) entry which is preliminary data.</text>
</comment>
<evidence type="ECO:0000313" key="2">
    <source>
        <dbReference type="EMBL" id="KAF2201928.1"/>
    </source>
</evidence>
<dbReference type="EMBL" id="ML993956">
    <property type="protein sequence ID" value="KAF2201928.1"/>
    <property type="molecule type" value="Genomic_DNA"/>
</dbReference>
<keyword evidence="1" id="KW-0472">Membrane</keyword>
<gene>
    <name evidence="2" type="ORF">GQ43DRAFT_370273</name>
</gene>
<evidence type="ECO:0000256" key="1">
    <source>
        <dbReference type="SAM" id="Phobius"/>
    </source>
</evidence>
<keyword evidence="1" id="KW-0812">Transmembrane</keyword>
<organism evidence="2 3">
    <name type="scientific">Delitschia confertaspora ATCC 74209</name>
    <dbReference type="NCBI Taxonomy" id="1513339"/>
    <lineage>
        <taxon>Eukaryota</taxon>
        <taxon>Fungi</taxon>
        <taxon>Dikarya</taxon>
        <taxon>Ascomycota</taxon>
        <taxon>Pezizomycotina</taxon>
        <taxon>Dothideomycetes</taxon>
        <taxon>Pleosporomycetidae</taxon>
        <taxon>Pleosporales</taxon>
        <taxon>Delitschiaceae</taxon>
        <taxon>Delitschia</taxon>
    </lineage>
</organism>
<dbReference type="OrthoDB" id="1470350at2759"/>
<protein>
    <submittedName>
        <fullName evidence="2">Uncharacterized protein</fullName>
    </submittedName>
</protein>
<reference evidence="2" key="1">
    <citation type="journal article" date="2020" name="Stud. Mycol.">
        <title>101 Dothideomycetes genomes: a test case for predicting lifestyles and emergence of pathogens.</title>
        <authorList>
            <person name="Haridas S."/>
            <person name="Albert R."/>
            <person name="Binder M."/>
            <person name="Bloem J."/>
            <person name="Labutti K."/>
            <person name="Salamov A."/>
            <person name="Andreopoulos B."/>
            <person name="Baker S."/>
            <person name="Barry K."/>
            <person name="Bills G."/>
            <person name="Bluhm B."/>
            <person name="Cannon C."/>
            <person name="Castanera R."/>
            <person name="Culley D."/>
            <person name="Daum C."/>
            <person name="Ezra D."/>
            <person name="Gonzalez J."/>
            <person name="Henrissat B."/>
            <person name="Kuo A."/>
            <person name="Liang C."/>
            <person name="Lipzen A."/>
            <person name="Lutzoni F."/>
            <person name="Magnuson J."/>
            <person name="Mondo S."/>
            <person name="Nolan M."/>
            <person name="Ohm R."/>
            <person name="Pangilinan J."/>
            <person name="Park H.-J."/>
            <person name="Ramirez L."/>
            <person name="Alfaro M."/>
            <person name="Sun H."/>
            <person name="Tritt A."/>
            <person name="Yoshinaga Y."/>
            <person name="Zwiers L.-H."/>
            <person name="Turgeon B."/>
            <person name="Goodwin S."/>
            <person name="Spatafora J."/>
            <person name="Crous P."/>
            <person name="Grigoriev I."/>
        </authorList>
    </citation>
    <scope>NUCLEOTIDE SEQUENCE</scope>
    <source>
        <strain evidence="2">ATCC 74209</strain>
    </source>
</reference>
<keyword evidence="1" id="KW-1133">Transmembrane helix</keyword>
<accession>A0A9P4JST6</accession>